<dbReference type="Pfam" id="PF13231">
    <property type="entry name" value="PMT_2"/>
    <property type="match status" value="1"/>
</dbReference>
<feature type="transmembrane region" description="Helical" evidence="8">
    <location>
        <begin position="294"/>
        <end position="311"/>
    </location>
</feature>
<dbReference type="GeneID" id="83054310"/>
<feature type="transmembrane region" description="Helical" evidence="8">
    <location>
        <begin position="317"/>
        <end position="336"/>
    </location>
</feature>
<evidence type="ECO:0000256" key="5">
    <source>
        <dbReference type="ARBA" id="ARBA00022692"/>
    </source>
</evidence>
<feature type="transmembrane region" description="Helical" evidence="8">
    <location>
        <begin position="64"/>
        <end position="85"/>
    </location>
</feature>
<evidence type="ECO:0000259" key="9">
    <source>
        <dbReference type="Pfam" id="PF13231"/>
    </source>
</evidence>
<comment type="subcellular location">
    <subcellularLocation>
        <location evidence="1">Cell membrane</location>
        <topology evidence="1">Multi-pass membrane protein</topology>
    </subcellularLocation>
</comment>
<dbReference type="GO" id="GO:0016763">
    <property type="term" value="F:pentosyltransferase activity"/>
    <property type="evidence" value="ECO:0007669"/>
    <property type="project" value="TreeGrafter"/>
</dbReference>
<feature type="transmembrane region" description="Helical" evidence="8">
    <location>
        <begin position="264"/>
        <end position="287"/>
    </location>
</feature>
<sequence>MFATPFTRRDYLYLAAIGIWLLFAYGLFAWNFPITDTVESNYALSAVNMLQHQSYLSPMIYDQYWYDKPIFTYWLLMASFNLFGISDFTARLPFILCAAFNGMFIYYGMRLVAKRRDLALWCAIMLGTSLEFWYISHAILTDGYLFLFTQGILFFAYLGLRGWQTTRHMMLAYAFAGLAVLTKGPVGIVLPGLILIAYVALFQRDVATWKRLFHPFGLLVFAIVALPWYILMYSYHGMAFIEGFLGLHNVVRATVPEHPDHNWWFLYFVLWPVSLLPWTGLTIYELIYGERSPWFKYLLTWGLGVFIFYNLMATKYLTYTFLCIIPFIILTAQGYIRLKDSLLKNINPRQVKVIALPPESDFCWLKQHTRSYSNNLLILLPAVFLVIIAAVGLWFGGKTQPDVNLANLMVTLIIGGVMSLLPLLYGLIRPHICRSAKMVALSISVLYVLLLCVLPPIADDASTAKLADTLTLRPTTQVYYYRDYRTSLVYYNGHPVTQIIPDPDKETIWDKGKNVMPVASEAEAVKAVQGKTDFIILVPLKYKADFLKTPLNQQVKEAYQVENVIVFKPKAQ</sequence>
<gene>
    <name evidence="10" type="ORF">F8R14_00370</name>
</gene>
<dbReference type="GO" id="GO:0010041">
    <property type="term" value="P:response to iron(III) ion"/>
    <property type="evidence" value="ECO:0007669"/>
    <property type="project" value="TreeGrafter"/>
</dbReference>
<dbReference type="Proteomes" id="UP000434554">
    <property type="component" value="Unassembled WGS sequence"/>
</dbReference>
<reference evidence="10 11" key="1">
    <citation type="submission" date="2019-09" db="EMBL/GenBank/DDBJ databases">
        <title>Draft genome sequence of 3 type strains from the CCUG.</title>
        <authorList>
            <person name="Pineiro-Iglesias B."/>
            <person name="Tunovic T."/>
            <person name="Unosson C."/>
            <person name="Inganas E."/>
            <person name="Ohlen M."/>
            <person name="Cardew S."/>
            <person name="Jensie-Markopoulos S."/>
            <person name="Salva-Serra F."/>
            <person name="Jaen-Luchoro D."/>
            <person name="Karlsson R."/>
            <person name="Svensson-Stadler L."/>
            <person name="Chun J."/>
            <person name="Moore E."/>
        </authorList>
    </citation>
    <scope>NUCLEOTIDE SEQUENCE [LARGE SCALE GENOMIC DNA]</scope>
    <source>
        <strain evidence="10 11">CCUG 65427</strain>
    </source>
</reference>
<feature type="transmembrane region" description="Helical" evidence="8">
    <location>
        <begin position="143"/>
        <end position="160"/>
    </location>
</feature>
<evidence type="ECO:0000313" key="11">
    <source>
        <dbReference type="Proteomes" id="UP000434554"/>
    </source>
</evidence>
<keyword evidence="2" id="KW-1003">Cell membrane</keyword>
<evidence type="ECO:0000256" key="3">
    <source>
        <dbReference type="ARBA" id="ARBA00022676"/>
    </source>
</evidence>
<keyword evidence="4 10" id="KW-0808">Transferase</keyword>
<accession>A0A833CCE8</accession>
<protein>
    <submittedName>
        <fullName evidence="10">Glycosyltransferase family 39 protein</fullName>
    </submittedName>
</protein>
<dbReference type="EMBL" id="WBKH01000001">
    <property type="protein sequence ID" value="KAB1479766.1"/>
    <property type="molecule type" value="Genomic_DNA"/>
</dbReference>
<feature type="transmembrane region" description="Helical" evidence="8">
    <location>
        <begin position="92"/>
        <end position="112"/>
    </location>
</feature>
<proteinExistence type="predicted"/>
<feature type="transmembrane region" description="Helical" evidence="8">
    <location>
        <begin position="118"/>
        <end position="136"/>
    </location>
</feature>
<keyword evidence="5 8" id="KW-0812">Transmembrane</keyword>
<evidence type="ECO:0000256" key="1">
    <source>
        <dbReference type="ARBA" id="ARBA00004651"/>
    </source>
</evidence>
<evidence type="ECO:0000256" key="8">
    <source>
        <dbReference type="SAM" id="Phobius"/>
    </source>
</evidence>
<keyword evidence="3" id="KW-0328">Glycosyltransferase</keyword>
<dbReference type="GO" id="GO:0009103">
    <property type="term" value="P:lipopolysaccharide biosynthetic process"/>
    <property type="evidence" value="ECO:0007669"/>
    <property type="project" value="UniProtKB-ARBA"/>
</dbReference>
<feature type="transmembrane region" description="Helical" evidence="8">
    <location>
        <begin position="408"/>
        <end position="427"/>
    </location>
</feature>
<dbReference type="PANTHER" id="PTHR33908">
    <property type="entry name" value="MANNOSYLTRANSFERASE YKCB-RELATED"/>
    <property type="match status" value="1"/>
</dbReference>
<feature type="transmembrane region" description="Helical" evidence="8">
    <location>
        <begin position="376"/>
        <end position="396"/>
    </location>
</feature>
<dbReference type="AlphaFoldDB" id="A0A833CCE8"/>
<comment type="caution">
    <text evidence="10">The sequence shown here is derived from an EMBL/GenBank/DDBJ whole genome shotgun (WGS) entry which is preliminary data.</text>
</comment>
<evidence type="ECO:0000256" key="7">
    <source>
        <dbReference type="ARBA" id="ARBA00023136"/>
    </source>
</evidence>
<evidence type="ECO:0000256" key="6">
    <source>
        <dbReference type="ARBA" id="ARBA00022989"/>
    </source>
</evidence>
<evidence type="ECO:0000256" key="2">
    <source>
        <dbReference type="ARBA" id="ARBA00022475"/>
    </source>
</evidence>
<name>A0A833CCE8_9FIRM</name>
<feature type="transmembrane region" description="Helical" evidence="8">
    <location>
        <begin position="439"/>
        <end position="458"/>
    </location>
</feature>
<dbReference type="InterPro" id="IPR050297">
    <property type="entry name" value="LipidA_mod_glycosyltrf_83"/>
</dbReference>
<feature type="transmembrane region" description="Helical" evidence="8">
    <location>
        <begin position="212"/>
        <end position="230"/>
    </location>
</feature>
<evidence type="ECO:0000313" key="10">
    <source>
        <dbReference type="EMBL" id="KAB1479766.1"/>
    </source>
</evidence>
<feature type="transmembrane region" description="Helical" evidence="8">
    <location>
        <begin position="172"/>
        <end position="200"/>
    </location>
</feature>
<dbReference type="PANTHER" id="PTHR33908:SF3">
    <property type="entry name" value="UNDECAPRENYL PHOSPHATE-ALPHA-4-AMINO-4-DEOXY-L-ARABINOSE ARABINOSYL TRANSFERASE"/>
    <property type="match status" value="1"/>
</dbReference>
<dbReference type="InterPro" id="IPR038731">
    <property type="entry name" value="RgtA/B/C-like"/>
</dbReference>
<keyword evidence="6 8" id="KW-1133">Transmembrane helix</keyword>
<organism evidence="10 11">
    <name type="scientific">Veillonella seminalis</name>
    <dbReference type="NCBI Taxonomy" id="1502943"/>
    <lineage>
        <taxon>Bacteria</taxon>
        <taxon>Bacillati</taxon>
        <taxon>Bacillota</taxon>
        <taxon>Negativicutes</taxon>
        <taxon>Veillonellales</taxon>
        <taxon>Veillonellaceae</taxon>
        <taxon>Veillonella</taxon>
    </lineage>
</organism>
<keyword evidence="7 8" id="KW-0472">Membrane</keyword>
<feature type="domain" description="Glycosyltransferase RgtA/B/C/D-like" evidence="9">
    <location>
        <begin position="67"/>
        <end position="228"/>
    </location>
</feature>
<dbReference type="GO" id="GO:0005886">
    <property type="term" value="C:plasma membrane"/>
    <property type="evidence" value="ECO:0007669"/>
    <property type="project" value="UniProtKB-SubCell"/>
</dbReference>
<evidence type="ECO:0000256" key="4">
    <source>
        <dbReference type="ARBA" id="ARBA00022679"/>
    </source>
</evidence>
<feature type="transmembrane region" description="Helical" evidence="8">
    <location>
        <begin position="12"/>
        <end position="32"/>
    </location>
</feature>
<dbReference type="RefSeq" id="WP_006555581.1">
    <property type="nucleotide sequence ID" value="NZ_CAUBPY010000001.1"/>
</dbReference>